<name>A0A9P0T5F5_PIEBR</name>
<keyword evidence="2" id="KW-1185">Reference proteome</keyword>
<sequence>MGEPGEVFDNLLNQIDNGEDEIERPCKSLDNHCIRNWLHDHSGCKKTYGSVPDPLHRAQATEQVPRINFTFSAIDVSYNGLNGRIEEFYVNRKTDQVVFAVEFRNVVFQTNNSYNIFYRRAKEPVVTNSYYIIRLSSVIVTATIPRIDNLRYDRSEHFTYSNDPTSSFILGPTTFAHRDPVVQKVALALISNLPVNLREIVISEGPFLMANFIQYTLCDFGIKVI</sequence>
<evidence type="ECO:0000313" key="2">
    <source>
        <dbReference type="Proteomes" id="UP001152562"/>
    </source>
</evidence>
<dbReference type="Pfam" id="PF07294">
    <property type="entry name" value="Fibroin_P25"/>
    <property type="match status" value="1"/>
</dbReference>
<comment type="caution">
    <text evidence="1">The sequence shown here is derived from an EMBL/GenBank/DDBJ whole genome shotgun (WGS) entry which is preliminary data.</text>
</comment>
<gene>
    <name evidence="1" type="ORF">PIBRA_LOCUS2679</name>
</gene>
<reference evidence="1" key="1">
    <citation type="submission" date="2022-05" db="EMBL/GenBank/DDBJ databases">
        <authorList>
            <person name="Okamura Y."/>
        </authorList>
    </citation>
    <scope>NUCLEOTIDE SEQUENCE</scope>
</reference>
<evidence type="ECO:0000313" key="1">
    <source>
        <dbReference type="EMBL" id="CAH4001800.1"/>
    </source>
</evidence>
<dbReference type="Proteomes" id="UP001152562">
    <property type="component" value="Unassembled WGS sequence"/>
</dbReference>
<dbReference type="EMBL" id="CALOZG010000003">
    <property type="protein sequence ID" value="CAH4001800.1"/>
    <property type="molecule type" value="Genomic_DNA"/>
</dbReference>
<protein>
    <submittedName>
        <fullName evidence="1">Uncharacterized protein</fullName>
    </submittedName>
</protein>
<dbReference type="GO" id="GO:0005576">
    <property type="term" value="C:extracellular region"/>
    <property type="evidence" value="ECO:0007669"/>
    <property type="project" value="InterPro"/>
</dbReference>
<organism evidence="1 2">
    <name type="scientific">Pieris brassicae</name>
    <name type="common">White butterfly</name>
    <name type="synonym">Large white butterfly</name>
    <dbReference type="NCBI Taxonomy" id="7116"/>
    <lineage>
        <taxon>Eukaryota</taxon>
        <taxon>Metazoa</taxon>
        <taxon>Ecdysozoa</taxon>
        <taxon>Arthropoda</taxon>
        <taxon>Hexapoda</taxon>
        <taxon>Insecta</taxon>
        <taxon>Pterygota</taxon>
        <taxon>Neoptera</taxon>
        <taxon>Endopterygota</taxon>
        <taxon>Lepidoptera</taxon>
        <taxon>Glossata</taxon>
        <taxon>Ditrysia</taxon>
        <taxon>Papilionoidea</taxon>
        <taxon>Pieridae</taxon>
        <taxon>Pierinae</taxon>
        <taxon>Pieris</taxon>
    </lineage>
</organism>
<dbReference type="GO" id="GO:0005198">
    <property type="term" value="F:structural molecule activity"/>
    <property type="evidence" value="ECO:0007669"/>
    <property type="project" value="InterPro"/>
</dbReference>
<accession>A0A9P0T5F5</accession>
<dbReference type="InterPro" id="IPR009911">
    <property type="entry name" value="Fibroin_P25"/>
</dbReference>
<proteinExistence type="predicted"/>
<dbReference type="AlphaFoldDB" id="A0A9P0T5F5"/>